<dbReference type="AlphaFoldDB" id="A0A437C3D1"/>
<dbReference type="Proteomes" id="UP000283210">
    <property type="component" value="Chromosome 22"/>
</dbReference>
<gene>
    <name evidence="2" type="ORF">OJAV_G00213870</name>
</gene>
<sequence length="79" mass="8038">MWSISRVNNFLPPSKAAHGLMGVADGDVAAVESAVTTMTNSSSSTVTHCRLRGSSQTGLPVPVAAASTSPSATASFFVR</sequence>
<reference evidence="2 3" key="2">
    <citation type="submission" date="2019-01" db="EMBL/GenBank/DDBJ databases">
        <title>A chromosome length genome reference of the Java medaka (oryzias javanicus).</title>
        <authorList>
            <person name="Herpin A."/>
            <person name="Takehana Y."/>
            <person name="Naruse K."/>
            <person name="Ansai S."/>
            <person name="Kawaguchi M."/>
        </authorList>
    </citation>
    <scope>NUCLEOTIDE SEQUENCE [LARGE SCALE GENOMIC DNA]</scope>
    <source>
        <strain evidence="2">RS831</strain>
        <tissue evidence="2">Whole body</tissue>
    </source>
</reference>
<organism evidence="2 3">
    <name type="scientific">Oryzias javanicus</name>
    <name type="common">Javanese ricefish</name>
    <name type="synonym">Aplocheilus javanicus</name>
    <dbReference type="NCBI Taxonomy" id="123683"/>
    <lineage>
        <taxon>Eukaryota</taxon>
        <taxon>Metazoa</taxon>
        <taxon>Chordata</taxon>
        <taxon>Craniata</taxon>
        <taxon>Vertebrata</taxon>
        <taxon>Euteleostomi</taxon>
        <taxon>Actinopterygii</taxon>
        <taxon>Neopterygii</taxon>
        <taxon>Teleostei</taxon>
        <taxon>Neoteleostei</taxon>
        <taxon>Acanthomorphata</taxon>
        <taxon>Ovalentaria</taxon>
        <taxon>Atherinomorphae</taxon>
        <taxon>Beloniformes</taxon>
        <taxon>Adrianichthyidae</taxon>
        <taxon>Oryziinae</taxon>
        <taxon>Oryzias</taxon>
    </lineage>
</organism>
<evidence type="ECO:0000256" key="1">
    <source>
        <dbReference type="SAM" id="MobiDB-lite"/>
    </source>
</evidence>
<evidence type="ECO:0000313" key="2">
    <source>
        <dbReference type="EMBL" id="RVE57169.1"/>
    </source>
</evidence>
<name>A0A437C3D1_ORYJA</name>
<feature type="region of interest" description="Disordered" evidence="1">
    <location>
        <begin position="41"/>
        <end position="64"/>
    </location>
</feature>
<protein>
    <submittedName>
        <fullName evidence="2">Uncharacterized protein</fullName>
    </submittedName>
</protein>
<dbReference type="EMBL" id="CM012458">
    <property type="protein sequence ID" value="RVE57169.1"/>
    <property type="molecule type" value="Genomic_DNA"/>
</dbReference>
<proteinExistence type="predicted"/>
<accession>A0A437C3D1</accession>
<reference evidence="2 3" key="1">
    <citation type="submission" date="2018-11" db="EMBL/GenBank/DDBJ databases">
        <authorList>
            <person name="Lopez-Roques C."/>
            <person name="Donnadieu C."/>
            <person name="Bouchez O."/>
            <person name="Klopp C."/>
            <person name="Cabau C."/>
            <person name="Zahm M."/>
        </authorList>
    </citation>
    <scope>NUCLEOTIDE SEQUENCE [LARGE SCALE GENOMIC DNA]</scope>
    <source>
        <strain evidence="2">RS831</strain>
        <tissue evidence="2">Whole body</tissue>
    </source>
</reference>
<keyword evidence="3" id="KW-1185">Reference proteome</keyword>
<evidence type="ECO:0000313" key="3">
    <source>
        <dbReference type="Proteomes" id="UP000283210"/>
    </source>
</evidence>